<comment type="caution">
    <text evidence="1">The sequence shown here is derived from an EMBL/GenBank/DDBJ whole genome shotgun (WGS) entry which is preliminary data.</text>
</comment>
<accession>A0A212EVV8</accession>
<reference evidence="1 2" key="1">
    <citation type="journal article" date="2011" name="Cell">
        <title>The monarch butterfly genome yields insights into long-distance migration.</title>
        <authorList>
            <person name="Zhan S."/>
            <person name="Merlin C."/>
            <person name="Boore J.L."/>
            <person name="Reppert S.M."/>
        </authorList>
    </citation>
    <scope>NUCLEOTIDE SEQUENCE [LARGE SCALE GENOMIC DNA]</scope>
    <source>
        <strain evidence="1">F-2</strain>
    </source>
</reference>
<protein>
    <submittedName>
        <fullName evidence="1">Uncharacterized protein</fullName>
    </submittedName>
</protein>
<organism evidence="1 2">
    <name type="scientific">Danaus plexippus plexippus</name>
    <dbReference type="NCBI Taxonomy" id="278856"/>
    <lineage>
        <taxon>Eukaryota</taxon>
        <taxon>Metazoa</taxon>
        <taxon>Ecdysozoa</taxon>
        <taxon>Arthropoda</taxon>
        <taxon>Hexapoda</taxon>
        <taxon>Insecta</taxon>
        <taxon>Pterygota</taxon>
        <taxon>Neoptera</taxon>
        <taxon>Endopterygota</taxon>
        <taxon>Lepidoptera</taxon>
        <taxon>Glossata</taxon>
        <taxon>Ditrysia</taxon>
        <taxon>Papilionoidea</taxon>
        <taxon>Nymphalidae</taxon>
        <taxon>Danainae</taxon>
        <taxon>Danaini</taxon>
        <taxon>Danaina</taxon>
        <taxon>Danaus</taxon>
        <taxon>Danaus</taxon>
    </lineage>
</organism>
<keyword evidence="2" id="KW-1185">Reference proteome</keyword>
<dbReference type="KEGG" id="dpl:KGM_205487A"/>
<sequence>MDVKMAATMGKTI</sequence>
<dbReference type="Proteomes" id="UP000007151">
    <property type="component" value="Unassembled WGS sequence"/>
</dbReference>
<proteinExistence type="predicted"/>
<feature type="non-terminal residue" evidence="1">
    <location>
        <position position="13"/>
    </location>
</feature>
<evidence type="ECO:0000313" key="2">
    <source>
        <dbReference type="Proteomes" id="UP000007151"/>
    </source>
</evidence>
<name>A0A212EVV8_DANPL</name>
<evidence type="ECO:0000313" key="1">
    <source>
        <dbReference type="EMBL" id="OWR45619.1"/>
    </source>
</evidence>
<dbReference type="InParanoid" id="A0A212EVV8"/>
<dbReference type="EMBL" id="AGBW02012110">
    <property type="protein sequence ID" value="OWR45619.1"/>
    <property type="molecule type" value="Genomic_DNA"/>
</dbReference>
<gene>
    <name evidence="1" type="ORF">KGM_205487A</name>
</gene>